<dbReference type="Pfam" id="PF14301">
    <property type="entry name" value="DUF4376"/>
    <property type="match status" value="1"/>
</dbReference>
<protein>
    <recommendedName>
        <fullName evidence="2">DUF4376 domain-containing protein</fullName>
    </recommendedName>
</protein>
<evidence type="ECO:0000259" key="2">
    <source>
        <dbReference type="Pfam" id="PF14301"/>
    </source>
</evidence>
<sequence length="330" mass="36374">MEQNDQNSANAADTGALMPEQTQDTQPENAQSENSQSESTELENTELNSTGSAATGTPAHTVEMPEIQDAAQQTSEQEGDASELTSGEAQITPISYEDVLTKMALRHSQSEIDAALAQAIAFEQAKHVEAYQQWELEVVIAQAKRDDALAHNATVTAAENMAESSAENSAVNEGAETALVDVPELPQQPKIDMALRRSCYRTEYVEVDLELTTQTQAQRKEYDDAAHILRIYPATEAHSAEYIAQVQRTRFKASRARKVAQQTVIVEGMEFDADELSQQRMARALLLMNETQTTMWVLANNEVVQVNKKQLFEACKQAGEQQSALWVPAL</sequence>
<dbReference type="EMBL" id="AHBZ03000021">
    <property type="protein sequence ID" value="KAF7770014.1"/>
    <property type="molecule type" value="Genomic_DNA"/>
</dbReference>
<dbReference type="Proteomes" id="UP000016487">
    <property type="component" value="Unassembled WGS sequence"/>
</dbReference>
<accession>A0AAD4AHZ4</accession>
<dbReference type="InterPro" id="IPR025484">
    <property type="entry name" value="DUF4376"/>
</dbReference>
<comment type="caution">
    <text evidence="3">The sequence shown here is derived from an EMBL/GenBank/DDBJ whole genome shotgun (WGS) entry which is preliminary data.</text>
</comment>
<reference evidence="3" key="2">
    <citation type="submission" date="2015-03" db="EMBL/GenBank/DDBJ databases">
        <title>Genome sequence of Pseudoalteromonas citrea.</title>
        <authorList>
            <person name="Xie B.-B."/>
            <person name="Rong J.-C."/>
            <person name="Qin Q.-L."/>
            <person name="Zhang Y.-Z."/>
        </authorList>
    </citation>
    <scope>NUCLEOTIDE SEQUENCE</scope>
    <source>
        <strain evidence="3">DSM 8771</strain>
    </source>
</reference>
<evidence type="ECO:0000313" key="4">
    <source>
        <dbReference type="Proteomes" id="UP000016487"/>
    </source>
</evidence>
<dbReference type="AlphaFoldDB" id="A0AAD4AHZ4"/>
<feature type="domain" description="DUF4376" evidence="2">
    <location>
        <begin position="248"/>
        <end position="325"/>
    </location>
</feature>
<feature type="region of interest" description="Disordered" evidence="1">
    <location>
        <begin position="1"/>
        <end position="90"/>
    </location>
</feature>
<reference evidence="3" key="1">
    <citation type="journal article" date="2012" name="J. Bacteriol.">
        <title>Genome sequences of type strains of seven species of the marine bacterium Pseudoalteromonas.</title>
        <authorList>
            <person name="Xie B.B."/>
            <person name="Shu Y.L."/>
            <person name="Qin Q.L."/>
            <person name="Rong J.C."/>
            <person name="Zhang X.Y."/>
            <person name="Chen X.L."/>
            <person name="Shi M."/>
            <person name="He H.L."/>
            <person name="Zhou B.C."/>
            <person name="Zhang Y.Z."/>
        </authorList>
    </citation>
    <scope>NUCLEOTIDE SEQUENCE</scope>
    <source>
        <strain evidence="3">DSM 8771</strain>
    </source>
</reference>
<organism evidence="3 4">
    <name type="scientific">Pseudoalteromonas citrea</name>
    <dbReference type="NCBI Taxonomy" id="43655"/>
    <lineage>
        <taxon>Bacteria</taxon>
        <taxon>Pseudomonadati</taxon>
        <taxon>Pseudomonadota</taxon>
        <taxon>Gammaproteobacteria</taxon>
        <taxon>Alteromonadales</taxon>
        <taxon>Pseudoalteromonadaceae</taxon>
        <taxon>Pseudoalteromonas</taxon>
    </lineage>
</organism>
<feature type="compositionally biased region" description="Polar residues" evidence="1">
    <location>
        <begin position="20"/>
        <end position="30"/>
    </location>
</feature>
<evidence type="ECO:0000256" key="1">
    <source>
        <dbReference type="SAM" id="MobiDB-lite"/>
    </source>
</evidence>
<feature type="compositionally biased region" description="Polar residues" evidence="1">
    <location>
        <begin position="1"/>
        <end position="11"/>
    </location>
</feature>
<proteinExistence type="predicted"/>
<gene>
    <name evidence="3" type="ORF">PCIT_a2955</name>
</gene>
<dbReference type="RefSeq" id="WP_010367974.1">
    <property type="nucleotide sequence ID" value="NZ_AHBZ03000021.1"/>
</dbReference>
<evidence type="ECO:0000313" key="3">
    <source>
        <dbReference type="EMBL" id="KAF7770014.1"/>
    </source>
</evidence>
<name>A0AAD4AHZ4_9GAMM</name>